<organism evidence="1 2">
    <name type="scientific">Cinchona calisaya</name>
    <dbReference type="NCBI Taxonomy" id="153742"/>
    <lineage>
        <taxon>Eukaryota</taxon>
        <taxon>Viridiplantae</taxon>
        <taxon>Streptophyta</taxon>
        <taxon>Embryophyta</taxon>
        <taxon>Tracheophyta</taxon>
        <taxon>Spermatophyta</taxon>
        <taxon>Magnoliopsida</taxon>
        <taxon>eudicotyledons</taxon>
        <taxon>Gunneridae</taxon>
        <taxon>Pentapetalae</taxon>
        <taxon>asterids</taxon>
        <taxon>lamiids</taxon>
        <taxon>Gentianales</taxon>
        <taxon>Rubiaceae</taxon>
        <taxon>Cinchonoideae</taxon>
        <taxon>Cinchoneae</taxon>
        <taxon>Cinchona</taxon>
    </lineage>
</organism>
<proteinExistence type="predicted"/>
<dbReference type="EMBL" id="JBJUIK010000016">
    <property type="protein sequence ID" value="KAL3500328.1"/>
    <property type="molecule type" value="Genomic_DNA"/>
</dbReference>
<evidence type="ECO:0000313" key="1">
    <source>
        <dbReference type="EMBL" id="KAL3500328.1"/>
    </source>
</evidence>
<dbReference type="Proteomes" id="UP001630127">
    <property type="component" value="Unassembled WGS sequence"/>
</dbReference>
<accession>A0ABD2Y3T3</accession>
<dbReference type="AlphaFoldDB" id="A0ABD2Y3T3"/>
<name>A0ABD2Y3T3_9GENT</name>
<reference evidence="1 2" key="1">
    <citation type="submission" date="2024-11" db="EMBL/GenBank/DDBJ databases">
        <title>A near-complete genome assembly of Cinchona calisaya.</title>
        <authorList>
            <person name="Lian D.C."/>
            <person name="Zhao X.W."/>
            <person name="Wei L."/>
        </authorList>
    </citation>
    <scope>NUCLEOTIDE SEQUENCE [LARGE SCALE GENOMIC DNA]</scope>
    <source>
        <tissue evidence="1">Nenye</tissue>
    </source>
</reference>
<evidence type="ECO:0000313" key="2">
    <source>
        <dbReference type="Proteomes" id="UP001630127"/>
    </source>
</evidence>
<gene>
    <name evidence="1" type="ORF">ACH5RR_039421</name>
</gene>
<sequence length="109" mass="12726">MKVTRNLRSQSLKFITTIERLDSKLVKSYIHGVEFELYFAKETSFPVKEMTNALAKMGYEVLTSDDVGCTVPFFFTIDEETQMRFAVFLQEIHIEKKKMTKKARNTTTK</sequence>
<comment type="caution">
    <text evidence="1">The sequence shown here is derived from an EMBL/GenBank/DDBJ whole genome shotgun (WGS) entry which is preliminary data.</text>
</comment>
<keyword evidence="2" id="KW-1185">Reference proteome</keyword>
<protein>
    <submittedName>
        <fullName evidence="1">Uncharacterized protein</fullName>
    </submittedName>
</protein>